<protein>
    <submittedName>
        <fullName evidence="1">DUF932 domain-containing protein</fullName>
    </submittedName>
</protein>
<dbReference type="NCBIfam" id="TIGR03299">
    <property type="entry name" value="LGT_TIGR03299"/>
    <property type="match status" value="1"/>
</dbReference>
<comment type="caution">
    <text evidence="1">The sequence shown here is derived from an EMBL/GenBank/DDBJ whole genome shotgun (WGS) entry which is preliminary data.</text>
</comment>
<gene>
    <name evidence="1" type="ORF">GK108_12370</name>
</gene>
<dbReference type="RefSeq" id="WP_163948146.1">
    <property type="nucleotide sequence ID" value="NZ_JAAFZH010000004.1"/>
</dbReference>
<dbReference type="InterPro" id="IPR017686">
    <property type="entry name" value="Phg/plasmid-like_prot"/>
</dbReference>
<dbReference type="Pfam" id="PF06067">
    <property type="entry name" value="DUF932"/>
    <property type="match status" value="1"/>
</dbReference>
<dbReference type="EMBL" id="JAAFZH010000004">
    <property type="protein sequence ID" value="NDU95670.1"/>
    <property type="molecule type" value="Genomic_DNA"/>
</dbReference>
<dbReference type="InterPro" id="IPR026325">
    <property type="entry name" value="DUF932"/>
</dbReference>
<sequence length="342" mass="37847">MAHAIDETTGIAAAWSNELTSWHGLGSVTTGINTSEDIIKLAGLDFEVVKKPIFVEDDTDLFETSYTKIEGHFSTVRTDTHKPLGIVGKKYEVIPNTEAFRFFDSVIGKDNVQYETAGALKDGRVIYVTAKMKEPMLINGKDPHDMYVVFTNSHDGSSSVRAFITSVRIVCANTFAAAIANMKGRKKSGESNYLTVRHLSGYQNQMAQAMQVLALTEKVTQEQQGLFEQLQKIKLKDDQTKQLALQLICDQAELNILGTGADVQNVLSARKFNTYNRILESCFGPASQQDILGTAYGFMNGVTYYTSHVKDKESQDATIYNHLFGTSRELQSKAVQLVTSLV</sequence>
<dbReference type="AlphaFoldDB" id="A0A6L9L5K4"/>
<proteinExistence type="predicted"/>
<organism evidence="1 2">
    <name type="scientific">Spirosoma terrae</name>
    <dbReference type="NCBI Taxonomy" id="1968276"/>
    <lineage>
        <taxon>Bacteria</taxon>
        <taxon>Pseudomonadati</taxon>
        <taxon>Bacteroidota</taxon>
        <taxon>Cytophagia</taxon>
        <taxon>Cytophagales</taxon>
        <taxon>Cytophagaceae</taxon>
        <taxon>Spirosoma</taxon>
    </lineage>
</organism>
<keyword evidence="2" id="KW-1185">Reference proteome</keyword>
<name>A0A6L9L5K4_9BACT</name>
<dbReference type="Proteomes" id="UP000474175">
    <property type="component" value="Unassembled WGS sequence"/>
</dbReference>
<evidence type="ECO:0000313" key="1">
    <source>
        <dbReference type="EMBL" id="NDU95670.1"/>
    </source>
</evidence>
<accession>A0A6L9L5K4</accession>
<reference evidence="1 2" key="1">
    <citation type="submission" date="2020-02" db="EMBL/GenBank/DDBJ databases">
        <title>Draft genome sequence of two Spirosoma agri KCTC 52727 and Spirosoma terrae KCTC 52035.</title>
        <authorList>
            <person name="Rojas J."/>
            <person name="Ambika Manirajan B."/>
            <person name="Suarez C."/>
            <person name="Ratering S."/>
            <person name="Schnell S."/>
        </authorList>
    </citation>
    <scope>NUCLEOTIDE SEQUENCE [LARGE SCALE GENOMIC DNA]</scope>
    <source>
        <strain evidence="1 2">KCTC 52035</strain>
    </source>
</reference>
<evidence type="ECO:0000313" key="2">
    <source>
        <dbReference type="Proteomes" id="UP000474175"/>
    </source>
</evidence>